<feature type="compositionally biased region" description="Pro residues" evidence="5">
    <location>
        <begin position="436"/>
        <end position="447"/>
    </location>
</feature>
<dbReference type="InterPro" id="IPR011009">
    <property type="entry name" value="Kinase-like_dom_sf"/>
</dbReference>
<feature type="domain" description="Protein kinase" evidence="6">
    <location>
        <begin position="17"/>
        <end position="314"/>
    </location>
</feature>
<feature type="region of interest" description="Disordered" evidence="5">
    <location>
        <begin position="766"/>
        <end position="795"/>
    </location>
</feature>
<keyword evidence="8" id="KW-1185">Reference proteome</keyword>
<dbReference type="AlphaFoldDB" id="A0A0K1ES00"/>
<evidence type="ECO:0000313" key="7">
    <source>
        <dbReference type="EMBL" id="AKT43705.1"/>
    </source>
</evidence>
<dbReference type="GO" id="GO:0004674">
    <property type="term" value="F:protein serine/threonine kinase activity"/>
    <property type="evidence" value="ECO:0007669"/>
    <property type="project" value="TreeGrafter"/>
</dbReference>
<name>A0A0K1ES00_CHOCO</name>
<dbReference type="CDD" id="cd14014">
    <property type="entry name" value="STKc_PknB_like"/>
    <property type="match status" value="1"/>
</dbReference>
<accession>A0A0K1ES00</accession>
<feature type="region of interest" description="Disordered" evidence="5">
    <location>
        <begin position="405"/>
        <end position="463"/>
    </location>
</feature>
<evidence type="ECO:0000256" key="4">
    <source>
        <dbReference type="ARBA" id="ARBA00022840"/>
    </source>
</evidence>
<keyword evidence="2" id="KW-0547">Nucleotide-binding</keyword>
<dbReference type="InterPro" id="IPR000719">
    <property type="entry name" value="Prot_kinase_dom"/>
</dbReference>
<evidence type="ECO:0000259" key="6">
    <source>
        <dbReference type="PROSITE" id="PS50011"/>
    </source>
</evidence>
<sequence length="795" mass="83855">MAIAALPEGTLLAHGRYRLTSVLARSNFSITYHARDLRDGGTEVVIKEHACSDACYRDTSTWAVLPHPDREELHAHLIERVMREATLLLDVRHPHVVGVDGAWEERGTAYVAMELVPGRTLEDDVLAAAALPLDAARWARVRRIALQVLGALDAAHAHGVYHCDLKPENVLVSPGRGAVLIDFGAARTEGQRLRAATLMPHTPGYAPPELLSASRLHEVGPCTDAYAWGMLVYGLATGHPGHGAPLDASRRLVRRSFSDLADADADPYDHATELLLERGMPEPWAVTLGACLHLDPTERPPTVAVLAERLCESLDLQSLAFTPPPPSTALARDAHHRISQPTPSAPVAARSNHALAHETPVPQRHALHETPVPQRHSAPDPTPHQRHSAPEFPAHHRASAPLLARDPAATPEPPSPYARPGSTQILQDASPDFSAPLPPTLPPPPDLSPTELPLPALPPTLPPPPRFGRTPLILGALSLLVGGALGARFLRTPSDSGAPSPPTEWSPPEQTLTSHPPPEQEPLAPITHSSRCEDGKFECNGDCKWIHDPTFGCGRCRPACRLDHADEHACKGAQCIPKRCAAGWADCDGKPANGCETDTRTDGANCGACGQSCAKSPGVTAAVCEASACKVTRCAPGHDDCDGYFANGCETDLRESKEHCGACGNACTPGPGVVDAFCKAATCRVGKCMPGRADCDLQVDNGCETDLASDPANCGACGRSCAPGLGVASVVCVSGQCRIGACSAERLACGGTGENGCTCAFASPPDADVESDASPDLPPLPPPAPFPPFRGGRYR</sequence>
<dbReference type="PROSITE" id="PS50011">
    <property type="entry name" value="PROTEIN_KINASE_DOM"/>
    <property type="match status" value="1"/>
</dbReference>
<dbReference type="Proteomes" id="UP000067626">
    <property type="component" value="Chromosome"/>
</dbReference>
<dbReference type="OrthoDB" id="9801841at2"/>
<feature type="region of interest" description="Disordered" evidence="5">
    <location>
        <begin position="491"/>
        <end position="527"/>
    </location>
</feature>
<protein>
    <recommendedName>
        <fullName evidence="6">Protein kinase domain-containing protein</fullName>
    </recommendedName>
</protein>
<feature type="compositionally biased region" description="Pro residues" evidence="5">
    <location>
        <begin position="776"/>
        <end position="788"/>
    </location>
</feature>
<feature type="region of interest" description="Disordered" evidence="5">
    <location>
        <begin position="322"/>
        <end position="351"/>
    </location>
</feature>
<dbReference type="PATRIC" id="fig|52.7.peg.8737"/>
<evidence type="ECO:0000256" key="3">
    <source>
        <dbReference type="ARBA" id="ARBA00022777"/>
    </source>
</evidence>
<dbReference type="PANTHER" id="PTHR43289">
    <property type="entry name" value="MITOGEN-ACTIVATED PROTEIN KINASE KINASE KINASE 20-RELATED"/>
    <property type="match status" value="1"/>
</dbReference>
<gene>
    <name evidence="7" type="ORF">CMC5_079400</name>
</gene>
<reference evidence="7 8" key="1">
    <citation type="submission" date="2015-07" db="EMBL/GenBank/DDBJ databases">
        <title>Genome analysis of myxobacterium Chondromyces crocatus Cm c5 reveals a high potential for natural compound synthesis and the genetic basis for the loss of fruiting body formation.</title>
        <authorList>
            <person name="Zaburannyi N."/>
            <person name="Bunk B."/>
            <person name="Maier J."/>
            <person name="Overmann J."/>
            <person name="Mueller R."/>
        </authorList>
    </citation>
    <scope>NUCLEOTIDE SEQUENCE [LARGE SCALE GENOMIC DNA]</scope>
    <source>
        <strain evidence="7 8">Cm c5</strain>
    </source>
</reference>
<dbReference type="PROSITE" id="PS00108">
    <property type="entry name" value="PROTEIN_KINASE_ST"/>
    <property type="match status" value="1"/>
</dbReference>
<dbReference type="STRING" id="52.CMC5_079400"/>
<dbReference type="InterPro" id="IPR008271">
    <property type="entry name" value="Ser/Thr_kinase_AS"/>
</dbReference>
<dbReference type="PANTHER" id="PTHR43289:SF6">
    <property type="entry name" value="SERINE_THREONINE-PROTEIN KINASE NEKL-3"/>
    <property type="match status" value="1"/>
</dbReference>
<evidence type="ECO:0000256" key="1">
    <source>
        <dbReference type="ARBA" id="ARBA00022679"/>
    </source>
</evidence>
<dbReference type="Gene3D" id="3.30.200.20">
    <property type="entry name" value="Phosphorylase Kinase, domain 1"/>
    <property type="match status" value="1"/>
</dbReference>
<evidence type="ECO:0000256" key="5">
    <source>
        <dbReference type="SAM" id="MobiDB-lite"/>
    </source>
</evidence>
<dbReference type="EMBL" id="CP012159">
    <property type="protein sequence ID" value="AKT43705.1"/>
    <property type="molecule type" value="Genomic_DNA"/>
</dbReference>
<keyword evidence="1" id="KW-0808">Transferase</keyword>
<feature type="region of interest" description="Disordered" evidence="5">
    <location>
        <begin position="370"/>
        <end position="391"/>
    </location>
</feature>
<proteinExistence type="predicted"/>
<dbReference type="GO" id="GO:0005524">
    <property type="term" value="F:ATP binding"/>
    <property type="evidence" value="ECO:0007669"/>
    <property type="project" value="UniProtKB-KW"/>
</dbReference>
<dbReference type="KEGG" id="ccro:CMC5_079400"/>
<keyword evidence="3" id="KW-0418">Kinase</keyword>
<dbReference type="SUPFAM" id="SSF56112">
    <property type="entry name" value="Protein kinase-like (PK-like)"/>
    <property type="match status" value="1"/>
</dbReference>
<evidence type="ECO:0000313" key="8">
    <source>
        <dbReference type="Proteomes" id="UP000067626"/>
    </source>
</evidence>
<dbReference type="RefSeq" id="WP_050435135.1">
    <property type="nucleotide sequence ID" value="NZ_CP012159.1"/>
</dbReference>
<dbReference type="Pfam" id="PF00069">
    <property type="entry name" value="Pkinase"/>
    <property type="match status" value="1"/>
</dbReference>
<keyword evidence="4" id="KW-0067">ATP-binding</keyword>
<organism evidence="7 8">
    <name type="scientific">Chondromyces crocatus</name>
    <dbReference type="NCBI Taxonomy" id="52"/>
    <lineage>
        <taxon>Bacteria</taxon>
        <taxon>Pseudomonadati</taxon>
        <taxon>Myxococcota</taxon>
        <taxon>Polyangia</taxon>
        <taxon>Polyangiales</taxon>
        <taxon>Polyangiaceae</taxon>
        <taxon>Chondromyces</taxon>
    </lineage>
</organism>
<dbReference type="SMART" id="SM00220">
    <property type="entry name" value="S_TKc"/>
    <property type="match status" value="1"/>
</dbReference>
<dbReference type="Gene3D" id="1.10.510.10">
    <property type="entry name" value="Transferase(Phosphotransferase) domain 1"/>
    <property type="match status" value="1"/>
</dbReference>
<evidence type="ECO:0000256" key="2">
    <source>
        <dbReference type="ARBA" id="ARBA00022741"/>
    </source>
</evidence>